<dbReference type="PRINTS" id="PR00035">
    <property type="entry name" value="HTHGNTR"/>
</dbReference>
<keyword evidence="3" id="KW-0804">Transcription</keyword>
<protein>
    <submittedName>
        <fullName evidence="6">GntR family transcriptional regulator</fullName>
    </submittedName>
</protein>
<dbReference type="SUPFAM" id="SSF48008">
    <property type="entry name" value="GntR ligand-binding domain-like"/>
    <property type="match status" value="1"/>
</dbReference>
<dbReference type="InterPro" id="IPR036388">
    <property type="entry name" value="WH-like_DNA-bd_sf"/>
</dbReference>
<evidence type="ECO:0000256" key="1">
    <source>
        <dbReference type="ARBA" id="ARBA00023015"/>
    </source>
</evidence>
<evidence type="ECO:0000313" key="7">
    <source>
        <dbReference type="Proteomes" id="UP000239415"/>
    </source>
</evidence>
<keyword evidence="2" id="KW-0238">DNA-binding</keyword>
<gene>
    <name evidence="6" type="ORF">CLV67_12540</name>
</gene>
<dbReference type="CDD" id="cd07377">
    <property type="entry name" value="WHTH_GntR"/>
    <property type="match status" value="1"/>
</dbReference>
<dbReference type="Gene3D" id="1.10.10.10">
    <property type="entry name" value="Winged helix-like DNA-binding domain superfamily/Winged helix DNA-binding domain"/>
    <property type="match status" value="1"/>
</dbReference>
<feature type="domain" description="HTH gntR-type" evidence="5">
    <location>
        <begin position="16"/>
        <end position="84"/>
    </location>
</feature>
<dbReference type="PROSITE" id="PS50949">
    <property type="entry name" value="HTH_GNTR"/>
    <property type="match status" value="1"/>
</dbReference>
<keyword evidence="1" id="KW-0805">Transcription regulation</keyword>
<accession>A0A2T0JXX5</accession>
<dbReference type="SUPFAM" id="SSF46785">
    <property type="entry name" value="Winged helix' DNA-binding domain"/>
    <property type="match status" value="1"/>
</dbReference>
<dbReference type="InterPro" id="IPR000524">
    <property type="entry name" value="Tscrpt_reg_HTH_GntR"/>
</dbReference>
<comment type="caution">
    <text evidence="6">The sequence shown here is derived from an EMBL/GenBank/DDBJ whole genome shotgun (WGS) entry which is preliminary data.</text>
</comment>
<dbReference type="Gene3D" id="1.20.120.530">
    <property type="entry name" value="GntR ligand-binding domain-like"/>
    <property type="match status" value="1"/>
</dbReference>
<dbReference type="PANTHER" id="PTHR43537">
    <property type="entry name" value="TRANSCRIPTIONAL REGULATOR, GNTR FAMILY"/>
    <property type="match status" value="1"/>
</dbReference>
<dbReference type="Pfam" id="PF07729">
    <property type="entry name" value="FCD"/>
    <property type="match status" value="1"/>
</dbReference>
<dbReference type="GO" id="GO:0003700">
    <property type="term" value="F:DNA-binding transcription factor activity"/>
    <property type="evidence" value="ECO:0007669"/>
    <property type="project" value="InterPro"/>
</dbReference>
<evidence type="ECO:0000256" key="3">
    <source>
        <dbReference type="ARBA" id="ARBA00023163"/>
    </source>
</evidence>
<dbReference type="GO" id="GO:0003677">
    <property type="term" value="F:DNA binding"/>
    <property type="evidence" value="ECO:0007669"/>
    <property type="project" value="UniProtKB-KW"/>
</dbReference>
<dbReference type="EMBL" id="PVMZ01000025">
    <property type="protein sequence ID" value="PRX13330.1"/>
    <property type="molecule type" value="Genomic_DNA"/>
</dbReference>
<evidence type="ECO:0000313" key="6">
    <source>
        <dbReference type="EMBL" id="PRX13330.1"/>
    </source>
</evidence>
<name>A0A2T0JXX5_9ACTN</name>
<keyword evidence="7" id="KW-1185">Reference proteome</keyword>
<evidence type="ECO:0000256" key="2">
    <source>
        <dbReference type="ARBA" id="ARBA00023125"/>
    </source>
</evidence>
<evidence type="ECO:0000259" key="5">
    <source>
        <dbReference type="PROSITE" id="PS50949"/>
    </source>
</evidence>
<sequence>MAGTLPAMTFAPLDRQSVSDQVFGRLRDAVLGGRYAAGDALPSERELATSFGVNRHAIREALRRLQQLGLVRVSQGGATRVQDWRATAGLDLAMALTQAGDVLPVPTLARDMMEMRVSIGADAARLCAQRGSGQARAAVIEAVEAYAAAVPDLAAMGAADLAVWRRIIEGCGNIAYLLAYNSLTAGDLAVGHVPPHLRAAELLDVAAHRRLATLIDSGDAAGAEAAARSLLTPPVPAALSGGGEAPPAPSERAERR</sequence>
<dbReference type="PANTHER" id="PTHR43537:SF24">
    <property type="entry name" value="GLUCONATE OPERON TRANSCRIPTIONAL REPRESSOR"/>
    <property type="match status" value="1"/>
</dbReference>
<feature type="region of interest" description="Disordered" evidence="4">
    <location>
        <begin position="233"/>
        <end position="256"/>
    </location>
</feature>
<dbReference type="InterPro" id="IPR008920">
    <property type="entry name" value="TF_FadR/GntR_C"/>
</dbReference>
<dbReference type="Pfam" id="PF00392">
    <property type="entry name" value="GntR"/>
    <property type="match status" value="1"/>
</dbReference>
<dbReference type="Proteomes" id="UP000239415">
    <property type="component" value="Unassembled WGS sequence"/>
</dbReference>
<dbReference type="SMART" id="SM00345">
    <property type="entry name" value="HTH_GNTR"/>
    <property type="match status" value="1"/>
</dbReference>
<dbReference type="InterPro" id="IPR011711">
    <property type="entry name" value="GntR_C"/>
</dbReference>
<dbReference type="SMART" id="SM00895">
    <property type="entry name" value="FCD"/>
    <property type="match status" value="1"/>
</dbReference>
<reference evidence="6 7" key="1">
    <citation type="submission" date="2018-03" db="EMBL/GenBank/DDBJ databases">
        <title>Genomic Encyclopedia of Archaeal and Bacterial Type Strains, Phase II (KMG-II): from individual species to whole genera.</title>
        <authorList>
            <person name="Goeker M."/>
        </authorList>
    </citation>
    <scope>NUCLEOTIDE SEQUENCE [LARGE SCALE GENOMIC DNA]</scope>
    <source>
        <strain evidence="6 7">DSM 43146</strain>
    </source>
</reference>
<dbReference type="AlphaFoldDB" id="A0A2T0JXX5"/>
<organism evidence="6 7">
    <name type="scientific">Actinoplanes italicus</name>
    <dbReference type="NCBI Taxonomy" id="113567"/>
    <lineage>
        <taxon>Bacteria</taxon>
        <taxon>Bacillati</taxon>
        <taxon>Actinomycetota</taxon>
        <taxon>Actinomycetes</taxon>
        <taxon>Micromonosporales</taxon>
        <taxon>Micromonosporaceae</taxon>
        <taxon>Actinoplanes</taxon>
    </lineage>
</organism>
<proteinExistence type="predicted"/>
<dbReference type="InterPro" id="IPR036390">
    <property type="entry name" value="WH_DNA-bd_sf"/>
</dbReference>
<evidence type="ECO:0000256" key="4">
    <source>
        <dbReference type="SAM" id="MobiDB-lite"/>
    </source>
</evidence>